<feature type="domain" description="Sulfatase-modifying factor enzyme-like" evidence="1">
    <location>
        <begin position="33"/>
        <end position="256"/>
    </location>
</feature>
<dbReference type="PANTHER" id="PTHR23150:SF35">
    <property type="entry name" value="BLL6746 PROTEIN"/>
    <property type="match status" value="1"/>
</dbReference>
<gene>
    <name evidence="2" type="ORF">TPSD3_01630</name>
</gene>
<accession>A0A251XBR7</accession>
<evidence type="ECO:0000259" key="1">
    <source>
        <dbReference type="Pfam" id="PF03781"/>
    </source>
</evidence>
<dbReference type="InterPro" id="IPR042095">
    <property type="entry name" value="SUMF_sf"/>
</dbReference>
<dbReference type="Pfam" id="PF03781">
    <property type="entry name" value="FGE-sulfatase"/>
    <property type="match status" value="1"/>
</dbReference>
<reference evidence="2 3" key="1">
    <citation type="submission" date="2016-12" db="EMBL/GenBank/DDBJ databases">
        <title>Thioflexothrix psekupsii D3 genome sequencing and assembly.</title>
        <authorList>
            <person name="Fomenkov A."/>
            <person name="Vincze T."/>
            <person name="Grabovich M."/>
            <person name="Anton B.P."/>
            <person name="Dubinina G."/>
            <person name="Orlova M."/>
            <person name="Belousova E."/>
            <person name="Roberts R.J."/>
        </authorList>
    </citation>
    <scope>NUCLEOTIDE SEQUENCE [LARGE SCALE GENOMIC DNA]</scope>
    <source>
        <strain evidence="2">D3</strain>
    </source>
</reference>
<comment type="caution">
    <text evidence="2">The sequence shown here is derived from an EMBL/GenBank/DDBJ whole genome shotgun (WGS) entry which is preliminary data.</text>
</comment>
<organism evidence="2 3">
    <name type="scientific">Thioflexithrix psekupsensis</name>
    <dbReference type="NCBI Taxonomy" id="1570016"/>
    <lineage>
        <taxon>Bacteria</taxon>
        <taxon>Pseudomonadati</taxon>
        <taxon>Pseudomonadota</taxon>
        <taxon>Gammaproteobacteria</taxon>
        <taxon>Thiotrichales</taxon>
        <taxon>Thioflexithrix</taxon>
    </lineage>
</organism>
<dbReference type="Gene3D" id="3.90.1580.10">
    <property type="entry name" value="paralog of FGE (formylglycine-generating enzyme)"/>
    <property type="match status" value="1"/>
</dbReference>
<protein>
    <recommendedName>
        <fullName evidence="1">Sulfatase-modifying factor enzyme-like domain-containing protein</fullName>
    </recommendedName>
</protein>
<sequence length="262" mass="29226">MAANSVQKNPSISIFTPKSGDTFQDKLKDGSLAPEMVIVPAGKFMMGSNDDNNEKPIHDVTITKPFALGKYQVTFEDYDKYCKATGTSKPNDNGWGRGKRPVINVSWNDAQKYCQWLSQQTGEAYRLPTEAEWEYACRAGTTTRYWWGDEIGKNKANCDGCGSRWGNQQTAPVGSFKPNPFGLYDMHGNVWEWCQDGWHGDYKGAPTDGSAWEGGDGMRVLRGGSWSNLPSNLRSALRSRNSPDYSFYNLGFRVVRSSPSIL</sequence>
<dbReference type="PANTHER" id="PTHR23150">
    <property type="entry name" value="SULFATASE MODIFYING FACTOR 1, 2"/>
    <property type="match status" value="1"/>
</dbReference>
<keyword evidence="3" id="KW-1185">Reference proteome</keyword>
<dbReference type="Proteomes" id="UP000194798">
    <property type="component" value="Unassembled WGS sequence"/>
</dbReference>
<name>A0A251XBR7_9GAMM</name>
<dbReference type="SUPFAM" id="SSF56436">
    <property type="entry name" value="C-type lectin-like"/>
    <property type="match status" value="1"/>
</dbReference>
<dbReference type="GO" id="GO:0120147">
    <property type="term" value="F:formylglycine-generating oxidase activity"/>
    <property type="evidence" value="ECO:0007669"/>
    <property type="project" value="TreeGrafter"/>
</dbReference>
<evidence type="ECO:0000313" key="2">
    <source>
        <dbReference type="EMBL" id="OUD15753.1"/>
    </source>
</evidence>
<evidence type="ECO:0000313" key="3">
    <source>
        <dbReference type="Proteomes" id="UP000194798"/>
    </source>
</evidence>
<dbReference type="InterPro" id="IPR016187">
    <property type="entry name" value="CTDL_fold"/>
</dbReference>
<dbReference type="AlphaFoldDB" id="A0A251XBR7"/>
<dbReference type="InterPro" id="IPR051043">
    <property type="entry name" value="Sulfatase_Mod_Factor_Kinase"/>
</dbReference>
<proteinExistence type="predicted"/>
<dbReference type="EMBL" id="MSLT01000006">
    <property type="protein sequence ID" value="OUD15753.1"/>
    <property type="molecule type" value="Genomic_DNA"/>
</dbReference>
<dbReference type="InterPro" id="IPR005532">
    <property type="entry name" value="SUMF_dom"/>
</dbReference>